<proteinExistence type="predicted"/>
<comment type="caution">
    <text evidence="2">The sequence shown here is derived from an EMBL/GenBank/DDBJ whole genome shotgun (WGS) entry which is preliminary data.</text>
</comment>
<dbReference type="Pfam" id="PF05787">
    <property type="entry name" value="PhoX"/>
    <property type="match status" value="1"/>
</dbReference>
<dbReference type="InterPro" id="IPR008557">
    <property type="entry name" value="PhoX"/>
</dbReference>
<evidence type="ECO:0000313" key="3">
    <source>
        <dbReference type="Proteomes" id="UP001242045"/>
    </source>
</evidence>
<dbReference type="RefSeq" id="WP_306878491.1">
    <property type="nucleotide sequence ID" value="NZ_JAUSRD010000001.1"/>
</dbReference>
<name>A0AAW8CX21_9BURK</name>
<dbReference type="Gene3D" id="2.120.10.30">
    <property type="entry name" value="TolB, C-terminal domain"/>
    <property type="match status" value="1"/>
</dbReference>
<protein>
    <submittedName>
        <fullName evidence="2">Secreted PhoX family phosphatase</fullName>
    </submittedName>
</protein>
<feature type="region of interest" description="Disordered" evidence="1">
    <location>
        <begin position="57"/>
        <end position="76"/>
    </location>
</feature>
<dbReference type="AlphaFoldDB" id="A0AAW8CX21"/>
<dbReference type="InterPro" id="IPR011042">
    <property type="entry name" value="6-blade_b-propeller_TolB-like"/>
</dbReference>
<sequence length="472" mass="49683">MKTAKNTPFPTVPLDLPQRRTFLRQSFATAGVVTLPAFLAACGGGGSNGVAFPPIAGAPPAPSPSPAPAPTPAQPPVEPPIVKKSPFAEFSALEPADANGVMLPKGFTSRIVAQSGAIAAGSYTWHGSPDGGATYPTDNGGWIYVSNSEISKAGGGVGALRFDANGTVVDSYPILKGTTTNCAGGPTPWNTWLSCEEHSSGMVWECDPTKPWVDASSAPSLPALGLYAHEAVCVDPVHKTLYLTEDASLGRVYRFVCDASDWPEGAPRAAMKTGRLQVLKIKDIASDIDLADPAKPYPKDFGQPLAVEWLDVVNPDKPQATVRSSMRTASLTPPGAGFRKAEGIWFFNGIVYFVTSYNAHIWAYDTQNQTLEAIYDGMNKDPATHSIDEPDNLTISALGDILVAEDAGNLEIGVLRMESGTSQPLVRLVGHDDSEVVGPALSPDGKRLYFSSQRGTGGAGITFEITLPSAAK</sequence>
<evidence type="ECO:0000313" key="2">
    <source>
        <dbReference type="EMBL" id="MDP9891545.1"/>
    </source>
</evidence>
<gene>
    <name evidence="2" type="ORF">J2W31_000641</name>
</gene>
<dbReference type="Proteomes" id="UP001242045">
    <property type="component" value="Unassembled WGS sequence"/>
</dbReference>
<organism evidence="2 3">
    <name type="scientific">Variovorax boronicumulans</name>
    <dbReference type="NCBI Taxonomy" id="436515"/>
    <lineage>
        <taxon>Bacteria</taxon>
        <taxon>Pseudomonadati</taxon>
        <taxon>Pseudomonadota</taxon>
        <taxon>Betaproteobacteria</taxon>
        <taxon>Burkholderiales</taxon>
        <taxon>Comamonadaceae</taxon>
        <taxon>Variovorax</taxon>
    </lineage>
</organism>
<dbReference type="PANTHER" id="PTHR35399">
    <property type="entry name" value="SLR8030 PROTEIN"/>
    <property type="match status" value="1"/>
</dbReference>
<evidence type="ECO:0000256" key="1">
    <source>
        <dbReference type="SAM" id="MobiDB-lite"/>
    </source>
</evidence>
<reference evidence="2" key="1">
    <citation type="submission" date="2023-07" db="EMBL/GenBank/DDBJ databases">
        <title>Sorghum-associated microbial communities from plants grown in Nebraska, USA.</title>
        <authorList>
            <person name="Schachtman D."/>
        </authorList>
    </citation>
    <scope>NUCLEOTIDE SEQUENCE</scope>
    <source>
        <strain evidence="2">DS3754</strain>
    </source>
</reference>
<dbReference type="SUPFAM" id="SSF63825">
    <property type="entry name" value="YWTD domain"/>
    <property type="match status" value="1"/>
</dbReference>
<dbReference type="PANTHER" id="PTHR35399:SF4">
    <property type="entry name" value="MEMBRANE PROTEIN"/>
    <property type="match status" value="1"/>
</dbReference>
<accession>A0AAW8CX21</accession>
<dbReference type="EMBL" id="JAUSRD010000001">
    <property type="protein sequence ID" value="MDP9891545.1"/>
    <property type="molecule type" value="Genomic_DNA"/>
</dbReference>